<evidence type="ECO:0000256" key="2">
    <source>
        <dbReference type="ARBA" id="ARBA00023136"/>
    </source>
</evidence>
<dbReference type="CDD" id="cd07185">
    <property type="entry name" value="OmpA_C-like"/>
    <property type="match status" value="1"/>
</dbReference>
<dbReference type="Pfam" id="PF00691">
    <property type="entry name" value="OmpA"/>
    <property type="match status" value="1"/>
</dbReference>
<evidence type="ECO:0000259" key="6">
    <source>
        <dbReference type="PROSITE" id="PS51123"/>
    </source>
</evidence>
<feature type="signal peptide" evidence="5">
    <location>
        <begin position="1"/>
        <end position="27"/>
    </location>
</feature>
<name>A0A1M7Z5Z4_9BACT</name>
<dbReference type="PRINTS" id="PR01021">
    <property type="entry name" value="OMPADOMAIN"/>
</dbReference>
<evidence type="ECO:0000256" key="1">
    <source>
        <dbReference type="ARBA" id="ARBA00004442"/>
    </source>
</evidence>
<dbReference type="PROSITE" id="PS51123">
    <property type="entry name" value="OMPA_2"/>
    <property type="match status" value="1"/>
</dbReference>
<dbReference type="InterPro" id="IPR006664">
    <property type="entry name" value="OMP_bac"/>
</dbReference>
<feature type="chain" id="PRO_5009929953" evidence="5">
    <location>
        <begin position="28"/>
        <end position="541"/>
    </location>
</feature>
<dbReference type="RefSeq" id="WP_073570341.1">
    <property type="nucleotide sequence ID" value="NZ_FRXN01000001.1"/>
</dbReference>
<accession>A0A1M7Z5Z4</accession>
<keyword evidence="8" id="KW-1185">Reference proteome</keyword>
<dbReference type="InterPro" id="IPR006665">
    <property type="entry name" value="OmpA-like"/>
</dbReference>
<dbReference type="InterPro" id="IPR011659">
    <property type="entry name" value="WD40"/>
</dbReference>
<dbReference type="GO" id="GO:0009279">
    <property type="term" value="C:cell outer membrane"/>
    <property type="evidence" value="ECO:0007669"/>
    <property type="project" value="UniProtKB-SubCell"/>
</dbReference>
<dbReference type="Gene3D" id="3.30.1330.60">
    <property type="entry name" value="OmpA-like domain"/>
    <property type="match status" value="1"/>
</dbReference>
<evidence type="ECO:0000256" key="3">
    <source>
        <dbReference type="ARBA" id="ARBA00023237"/>
    </source>
</evidence>
<sequence>MKNLNTKILKAGSTLLLAFCVFNQVQSQEIQVLSGANSPQDDQNPVWIGDGTLLFTRAFHPGNIGGVTDPGDIWMTKKNEAGDWSEAIHRPDLSTEGYDFPIGLEDLLTLLVYHRDSEKNGIYQYSKFGTDWNFLRRINVDGVDDLSGNVTGRISKGGELIFLSAKREDSRGNEDIYLIKKESVIKWESPVHLGNVINTPGQEISPFFNPKTKLLYFASNMQEGAQGKDIFISKALDETLLNWSQPIKWEQISSPGSESTVTFINDDEVVWSSIQNSDGFSDLLTFKNPEPLVIPDEFEAPKSVAISQAKEEKQVKVQEMTPIFPSSSVGIPEVKIQEKEIAVEEEPLKWLLVDQKNKTRILDYTLFGLSQGNWLEMHSDSILISGLEKNGISEIKFEASSFFPKTITTSQLLSEEPNVVLMAKIEAGSSLTLEKVNFKRGTSEFEGEETLEYLAGIGDFLTKNEGFKIRINGHTDSAGDPGLNKALSLERAGAVRDYLVEKGIEFERLRISGWGGTRPVASNATEVGRARNRRVELTIEN</sequence>
<evidence type="ECO:0000313" key="8">
    <source>
        <dbReference type="Proteomes" id="UP000184609"/>
    </source>
</evidence>
<dbReference type="EMBL" id="FRXN01000001">
    <property type="protein sequence ID" value="SHO60289.1"/>
    <property type="molecule type" value="Genomic_DNA"/>
</dbReference>
<protein>
    <submittedName>
        <fullName evidence="7">WD40-like Beta Propeller Repeat</fullName>
    </submittedName>
</protein>
<keyword evidence="3" id="KW-0998">Cell outer membrane</keyword>
<organism evidence="7 8">
    <name type="scientific">Algoriphagus zhangzhouensis</name>
    <dbReference type="NCBI Taxonomy" id="1073327"/>
    <lineage>
        <taxon>Bacteria</taxon>
        <taxon>Pseudomonadati</taxon>
        <taxon>Bacteroidota</taxon>
        <taxon>Cytophagia</taxon>
        <taxon>Cytophagales</taxon>
        <taxon>Cyclobacteriaceae</taxon>
        <taxon>Algoriphagus</taxon>
    </lineage>
</organism>
<dbReference type="PANTHER" id="PTHR30329:SF21">
    <property type="entry name" value="LIPOPROTEIN YIAD-RELATED"/>
    <property type="match status" value="1"/>
</dbReference>
<evidence type="ECO:0000313" key="7">
    <source>
        <dbReference type="EMBL" id="SHO60289.1"/>
    </source>
</evidence>
<gene>
    <name evidence="7" type="ORF">SAMN04488108_0698</name>
</gene>
<dbReference type="InterPro" id="IPR050330">
    <property type="entry name" value="Bact_OuterMem_StrucFunc"/>
</dbReference>
<reference evidence="8" key="1">
    <citation type="submission" date="2016-12" db="EMBL/GenBank/DDBJ databases">
        <authorList>
            <person name="Varghese N."/>
            <person name="Submissions S."/>
        </authorList>
    </citation>
    <scope>NUCLEOTIDE SEQUENCE [LARGE SCALE GENOMIC DNA]</scope>
    <source>
        <strain evidence="8">DSM 25035</strain>
    </source>
</reference>
<evidence type="ECO:0000256" key="4">
    <source>
        <dbReference type="PROSITE-ProRule" id="PRU00473"/>
    </source>
</evidence>
<dbReference type="Pfam" id="PF07676">
    <property type="entry name" value="PD40"/>
    <property type="match status" value="1"/>
</dbReference>
<dbReference type="PANTHER" id="PTHR30329">
    <property type="entry name" value="STATOR ELEMENT OF FLAGELLAR MOTOR COMPLEX"/>
    <property type="match status" value="1"/>
</dbReference>
<dbReference type="InterPro" id="IPR036737">
    <property type="entry name" value="OmpA-like_sf"/>
</dbReference>
<dbReference type="Proteomes" id="UP000184609">
    <property type="component" value="Unassembled WGS sequence"/>
</dbReference>
<dbReference type="SUPFAM" id="SSF103088">
    <property type="entry name" value="OmpA-like"/>
    <property type="match status" value="1"/>
</dbReference>
<dbReference type="AlphaFoldDB" id="A0A1M7Z5Z4"/>
<dbReference type="STRING" id="1073327.SAMN04488108_0698"/>
<proteinExistence type="predicted"/>
<evidence type="ECO:0000256" key="5">
    <source>
        <dbReference type="SAM" id="SignalP"/>
    </source>
</evidence>
<dbReference type="PRINTS" id="PR01023">
    <property type="entry name" value="NAFLGMOTY"/>
</dbReference>
<keyword evidence="5" id="KW-0732">Signal</keyword>
<comment type="subcellular location">
    <subcellularLocation>
        <location evidence="1">Cell outer membrane</location>
    </subcellularLocation>
</comment>
<feature type="domain" description="OmpA-like" evidence="6">
    <location>
        <begin position="426"/>
        <end position="541"/>
    </location>
</feature>
<keyword evidence="2 4" id="KW-0472">Membrane</keyword>